<dbReference type="PANTHER" id="PTHR23101:SF25">
    <property type="entry name" value="GTPASE-ACTIVATING PROTEIN AND VPS9 DOMAIN-CONTAINING PROTEIN 1"/>
    <property type="match status" value="1"/>
</dbReference>
<dbReference type="eggNOG" id="KOG2319">
    <property type="taxonomic scope" value="Eukaryota"/>
</dbReference>
<dbReference type="Pfam" id="PF02204">
    <property type="entry name" value="VPS9"/>
    <property type="match status" value="1"/>
</dbReference>
<dbReference type="GO" id="GO:0031267">
    <property type="term" value="F:small GTPase binding"/>
    <property type="evidence" value="ECO:0007669"/>
    <property type="project" value="TreeGrafter"/>
</dbReference>
<keyword evidence="3" id="KW-1185">Reference proteome</keyword>
<dbReference type="Proteomes" id="UP000031512">
    <property type="component" value="Chromosome 1"/>
</dbReference>
<dbReference type="SMART" id="SM00167">
    <property type="entry name" value="VPS9"/>
    <property type="match status" value="1"/>
</dbReference>
<dbReference type="GeneID" id="15806911"/>
<dbReference type="RefSeq" id="XP_004829304.1">
    <property type="nucleotide sequence ID" value="XM_004829247.1"/>
</dbReference>
<dbReference type="OrthoDB" id="300289at2759"/>
<dbReference type="GO" id="GO:0005085">
    <property type="term" value="F:guanyl-nucleotide exchange factor activity"/>
    <property type="evidence" value="ECO:0007669"/>
    <property type="project" value="InterPro"/>
</dbReference>
<dbReference type="Gene3D" id="1.20.1050.80">
    <property type="entry name" value="VPS9 domain"/>
    <property type="match status" value="1"/>
</dbReference>
<feature type="domain" description="VPS9" evidence="1">
    <location>
        <begin position="218"/>
        <end position="356"/>
    </location>
</feature>
<reference evidence="2 3" key="1">
    <citation type="journal article" date="2012" name="BMC Genomics">
        <title>Comparative genomic analysis and phylogenetic position of Theileria equi.</title>
        <authorList>
            <person name="Kappmeyer L.S."/>
            <person name="Thiagarajan M."/>
            <person name="Herndon D.R."/>
            <person name="Ramsay J.D."/>
            <person name="Caler E."/>
            <person name="Djikeng A."/>
            <person name="Gillespie J.J."/>
            <person name="Lau A.O."/>
            <person name="Roalson E.H."/>
            <person name="Silva J.C."/>
            <person name="Silva M.G."/>
            <person name="Suarez C.E."/>
            <person name="Ueti M.W."/>
            <person name="Nene V.M."/>
            <person name="Mealey R.H."/>
            <person name="Knowles D.P."/>
            <person name="Brayton K.A."/>
        </authorList>
    </citation>
    <scope>NUCLEOTIDE SEQUENCE [LARGE SCALE GENOMIC DNA]</scope>
    <source>
        <strain evidence="2 3">WA</strain>
    </source>
</reference>
<evidence type="ECO:0000259" key="1">
    <source>
        <dbReference type="PROSITE" id="PS51205"/>
    </source>
</evidence>
<dbReference type="VEuPathDB" id="PiroplasmaDB:BEWA_024870"/>
<evidence type="ECO:0000313" key="3">
    <source>
        <dbReference type="Proteomes" id="UP000031512"/>
    </source>
</evidence>
<evidence type="ECO:0000313" key="2">
    <source>
        <dbReference type="EMBL" id="AFZ79638.1"/>
    </source>
</evidence>
<organism evidence="2 3">
    <name type="scientific">Theileria equi strain WA</name>
    <dbReference type="NCBI Taxonomy" id="1537102"/>
    <lineage>
        <taxon>Eukaryota</taxon>
        <taxon>Sar</taxon>
        <taxon>Alveolata</taxon>
        <taxon>Apicomplexa</taxon>
        <taxon>Aconoidasida</taxon>
        <taxon>Piroplasmida</taxon>
        <taxon>Theileriidae</taxon>
        <taxon>Theileria</taxon>
    </lineage>
</organism>
<proteinExistence type="predicted"/>
<sequence>MNAGLELNDSGPVKVDQEPVDKVELTSNASLYTAEAISIEDHNFEDLPTPTSNTYKDYIKNLSNSGINISDLSPKGSFKEYHLDDDSAKSSNILYTDQHIDGKDPVIMHNINVITEDSGYSRPETPYNKFLERLKHHSCIDIVNAIKGLIVMLPGTMSRTEVAAITHNFIDIYTPKLISLGVFEDMSDNDFVDVIEGFEKFTIQKLYPQCYRMDPMDPIEDELLDIQIKCLSWIKPQHLEISVSGDHDILEDAQTQLKNIHKYKAPRDKLIAILNTCRLIVYSIQKISNRDVSADEAFPLLIYTIIRSNPRELHSSIEFIQNFRHPSRHVSEEAYAFTLLVSAVEYIRAIGKTAHLKLSSEEFESLYDKCKINYKDRLEELNIMISAKPENEPTQGDSLINQLKKFASPRISFKMPLFSRTSSKYVQEIMETLDYLESYLVDLPLIYQHDEHSTIDSPALLSDWRALTAMRKHVIETIAKLRTQVDKLL</sequence>
<dbReference type="KEGG" id="beq:BEWA_024870"/>
<dbReference type="AlphaFoldDB" id="L0AWK4"/>
<dbReference type="EMBL" id="CP001669">
    <property type="protein sequence ID" value="AFZ79638.1"/>
    <property type="molecule type" value="Genomic_DNA"/>
</dbReference>
<gene>
    <name evidence="2" type="ORF">BEWA_024870</name>
</gene>
<dbReference type="GO" id="GO:0016192">
    <property type="term" value="P:vesicle-mediated transport"/>
    <property type="evidence" value="ECO:0007669"/>
    <property type="project" value="InterPro"/>
</dbReference>
<dbReference type="PROSITE" id="PS51205">
    <property type="entry name" value="VPS9"/>
    <property type="match status" value="1"/>
</dbReference>
<dbReference type="STRING" id="1537102.L0AWK4"/>
<accession>L0AWK4</accession>
<dbReference type="GO" id="GO:0005829">
    <property type="term" value="C:cytosol"/>
    <property type="evidence" value="ECO:0007669"/>
    <property type="project" value="TreeGrafter"/>
</dbReference>
<dbReference type="GO" id="GO:0030139">
    <property type="term" value="C:endocytic vesicle"/>
    <property type="evidence" value="ECO:0007669"/>
    <property type="project" value="TreeGrafter"/>
</dbReference>
<dbReference type="InterPro" id="IPR003123">
    <property type="entry name" value="VPS9"/>
</dbReference>
<dbReference type="SUPFAM" id="SSF109993">
    <property type="entry name" value="VPS9 domain"/>
    <property type="match status" value="1"/>
</dbReference>
<name>L0AWK4_THEEQ</name>
<dbReference type="InterPro" id="IPR037191">
    <property type="entry name" value="VPS9_dom_sf"/>
</dbReference>
<dbReference type="Gene3D" id="1.10.246.120">
    <property type="match status" value="1"/>
</dbReference>
<protein>
    <recommendedName>
        <fullName evidence="1">VPS9 domain-containing protein</fullName>
    </recommendedName>
</protein>
<dbReference type="PANTHER" id="PTHR23101">
    <property type="entry name" value="RAB GDP/GTP EXCHANGE FACTOR"/>
    <property type="match status" value="1"/>
</dbReference>
<dbReference type="InterPro" id="IPR045046">
    <property type="entry name" value="Vps9-like"/>
</dbReference>